<protein>
    <recommendedName>
        <fullName evidence="3">Transcriptional regulator, TetR family</fullName>
    </recommendedName>
</protein>
<keyword evidence="2" id="KW-1185">Reference proteome</keyword>
<dbReference type="SUPFAM" id="SSF46689">
    <property type="entry name" value="Homeodomain-like"/>
    <property type="match status" value="1"/>
</dbReference>
<accession>D3F8D8</accession>
<evidence type="ECO:0000313" key="2">
    <source>
        <dbReference type="Proteomes" id="UP000008229"/>
    </source>
</evidence>
<dbReference type="OrthoDB" id="9816296at2"/>
<sequence length="199" mass="21438">MPIEVDVDERLREIGAVTLEIADAEGVSGVSYRSVAKALGGSTKLVTKYLPTRTELLANAIRIAQARWKAESDRVIAEAPPGGRVRAIALWSCTTDTGDLAIRKLNVEILSSHEVPQAVVEALSKTAVRHLDALREAAALDGYEQPEQVADAIFLATYGYFVSTLRDLGAWTEARAAAAVEAILSAAPRRTLRRTDALD</sequence>
<dbReference type="AlphaFoldDB" id="D3F8D8"/>
<evidence type="ECO:0008006" key="3">
    <source>
        <dbReference type="Google" id="ProtNLM"/>
    </source>
</evidence>
<dbReference type="eggNOG" id="COG1309">
    <property type="taxonomic scope" value="Bacteria"/>
</dbReference>
<name>D3F8D8_CONWI</name>
<gene>
    <name evidence="1" type="ordered locus">Cwoe_0573</name>
</gene>
<dbReference type="EMBL" id="CP001854">
    <property type="protein sequence ID" value="ADB49008.1"/>
    <property type="molecule type" value="Genomic_DNA"/>
</dbReference>
<organism evidence="1 2">
    <name type="scientific">Conexibacter woesei (strain DSM 14684 / CCUG 47730 / CIP 108061 / JCM 11494 / NBRC 100937 / ID131577)</name>
    <dbReference type="NCBI Taxonomy" id="469383"/>
    <lineage>
        <taxon>Bacteria</taxon>
        <taxon>Bacillati</taxon>
        <taxon>Actinomycetota</taxon>
        <taxon>Thermoleophilia</taxon>
        <taxon>Solirubrobacterales</taxon>
        <taxon>Conexibacteraceae</taxon>
        <taxon>Conexibacter</taxon>
    </lineage>
</organism>
<evidence type="ECO:0000313" key="1">
    <source>
        <dbReference type="EMBL" id="ADB49008.1"/>
    </source>
</evidence>
<proteinExistence type="predicted"/>
<dbReference type="HOGENOM" id="CLU_1370142_0_0_11"/>
<dbReference type="InterPro" id="IPR009057">
    <property type="entry name" value="Homeodomain-like_sf"/>
</dbReference>
<dbReference type="Gene3D" id="1.10.357.10">
    <property type="entry name" value="Tetracycline Repressor, domain 2"/>
    <property type="match status" value="1"/>
</dbReference>
<reference evidence="1 2" key="1">
    <citation type="journal article" date="2010" name="Stand. Genomic Sci.">
        <title>Complete genome sequence of Conexibacter woesei type strain (ID131577).</title>
        <authorList>
            <person name="Pukall R."/>
            <person name="Lapidus A."/>
            <person name="Glavina Del Rio T."/>
            <person name="Copeland A."/>
            <person name="Tice H."/>
            <person name="Cheng J.-F."/>
            <person name="Lucas S."/>
            <person name="Chen F."/>
            <person name="Nolan M."/>
            <person name="Bruce D."/>
            <person name="Goodwin L."/>
            <person name="Pitluck S."/>
            <person name="Mavromatis K."/>
            <person name="Ivanova N."/>
            <person name="Ovchinnikova G."/>
            <person name="Pati A."/>
            <person name="Chen A."/>
            <person name="Palaniappan K."/>
            <person name="Land M."/>
            <person name="Hauser L."/>
            <person name="Chang Y.-J."/>
            <person name="Jeffries C.D."/>
            <person name="Chain P."/>
            <person name="Meincke L."/>
            <person name="Sims D."/>
            <person name="Brettin T."/>
            <person name="Detter J.C."/>
            <person name="Rohde M."/>
            <person name="Goeker M."/>
            <person name="Bristow J."/>
            <person name="Eisen J.A."/>
            <person name="Markowitz V."/>
            <person name="Kyrpides N.C."/>
            <person name="Klenk H.-P."/>
            <person name="Hugenholtz P."/>
        </authorList>
    </citation>
    <scope>NUCLEOTIDE SEQUENCE [LARGE SCALE GENOMIC DNA]</scope>
    <source>
        <strain evidence="2">DSM 14684 / CIP 108061 / JCM 11494 / NBRC 100937 / ID131577</strain>
    </source>
</reference>
<dbReference type="RefSeq" id="WP_012932061.1">
    <property type="nucleotide sequence ID" value="NC_013739.1"/>
</dbReference>
<reference evidence="2" key="2">
    <citation type="submission" date="2010-01" db="EMBL/GenBank/DDBJ databases">
        <title>The complete genome of Conexibacter woesei DSM 14684.</title>
        <authorList>
            <consortium name="US DOE Joint Genome Institute (JGI-PGF)"/>
            <person name="Lucas S."/>
            <person name="Copeland A."/>
            <person name="Lapidus A."/>
            <person name="Glavina del Rio T."/>
            <person name="Dalin E."/>
            <person name="Tice H."/>
            <person name="Bruce D."/>
            <person name="Goodwin L."/>
            <person name="Pitluck S."/>
            <person name="Kyrpides N."/>
            <person name="Mavromatis K."/>
            <person name="Ivanova N."/>
            <person name="Mikhailova N."/>
            <person name="Chertkov O."/>
            <person name="Brettin T."/>
            <person name="Detter J.C."/>
            <person name="Han C."/>
            <person name="Larimer F."/>
            <person name="Land M."/>
            <person name="Hauser L."/>
            <person name="Markowitz V."/>
            <person name="Cheng J.-F."/>
            <person name="Hugenholtz P."/>
            <person name="Woyke T."/>
            <person name="Wu D."/>
            <person name="Pukall R."/>
            <person name="Steenblock K."/>
            <person name="Schneider S."/>
            <person name="Klenk H.-P."/>
            <person name="Eisen J.A."/>
        </authorList>
    </citation>
    <scope>NUCLEOTIDE SEQUENCE [LARGE SCALE GENOMIC DNA]</scope>
    <source>
        <strain evidence="2">DSM 14684 / CIP 108061 / JCM 11494 / NBRC 100937 / ID131577</strain>
    </source>
</reference>
<dbReference type="STRING" id="469383.Cwoe_0573"/>
<dbReference type="KEGG" id="cwo:Cwoe_0573"/>
<dbReference type="Proteomes" id="UP000008229">
    <property type="component" value="Chromosome"/>
</dbReference>